<comment type="subcellular location">
    <subcellularLocation>
        <location evidence="1 7">Cell membrane</location>
        <topology evidence="1 7">Multi-pass membrane protein</topology>
    </subcellularLocation>
</comment>
<feature type="transmembrane region" description="Helical" evidence="7">
    <location>
        <begin position="12"/>
        <end position="35"/>
    </location>
</feature>
<comment type="caution">
    <text evidence="9">The sequence shown here is derived from an EMBL/GenBank/DDBJ whole genome shotgun (WGS) entry which is preliminary data.</text>
</comment>
<dbReference type="PROSITE" id="PS50928">
    <property type="entry name" value="ABC_TM1"/>
    <property type="match status" value="1"/>
</dbReference>
<accession>A0A4S4BLE0</accession>
<gene>
    <name evidence="9" type="ORF">E6C55_21855</name>
</gene>
<evidence type="ECO:0000256" key="4">
    <source>
        <dbReference type="ARBA" id="ARBA00022692"/>
    </source>
</evidence>
<feature type="transmembrane region" description="Helical" evidence="7">
    <location>
        <begin position="204"/>
        <end position="229"/>
    </location>
</feature>
<dbReference type="InterPro" id="IPR000515">
    <property type="entry name" value="MetI-like"/>
</dbReference>
<evidence type="ECO:0000256" key="3">
    <source>
        <dbReference type="ARBA" id="ARBA00022475"/>
    </source>
</evidence>
<keyword evidence="10" id="KW-1185">Reference proteome</keyword>
<evidence type="ECO:0000313" key="10">
    <source>
        <dbReference type="Proteomes" id="UP000310636"/>
    </source>
</evidence>
<protein>
    <submittedName>
        <fullName evidence="9">Sugar ABC transporter permease</fullName>
    </submittedName>
</protein>
<dbReference type="EMBL" id="SSOB01000031">
    <property type="protein sequence ID" value="THF75493.1"/>
    <property type="molecule type" value="Genomic_DNA"/>
</dbReference>
<dbReference type="Pfam" id="PF00528">
    <property type="entry name" value="BPD_transp_1"/>
    <property type="match status" value="1"/>
</dbReference>
<comment type="similarity">
    <text evidence="7">Belongs to the binding-protein-dependent transport system permease family.</text>
</comment>
<evidence type="ECO:0000256" key="6">
    <source>
        <dbReference type="ARBA" id="ARBA00023136"/>
    </source>
</evidence>
<organism evidence="9 10">
    <name type="scientific">Cohnella fermenti</name>
    <dbReference type="NCBI Taxonomy" id="2565925"/>
    <lineage>
        <taxon>Bacteria</taxon>
        <taxon>Bacillati</taxon>
        <taxon>Bacillota</taxon>
        <taxon>Bacilli</taxon>
        <taxon>Bacillales</taxon>
        <taxon>Paenibacillaceae</taxon>
        <taxon>Cohnella</taxon>
    </lineage>
</organism>
<dbReference type="OrthoDB" id="9788108at2"/>
<feature type="transmembrane region" description="Helical" evidence="7">
    <location>
        <begin position="264"/>
        <end position="287"/>
    </location>
</feature>
<dbReference type="CDD" id="cd06261">
    <property type="entry name" value="TM_PBP2"/>
    <property type="match status" value="1"/>
</dbReference>
<dbReference type="PANTHER" id="PTHR30193:SF37">
    <property type="entry name" value="INNER MEMBRANE ABC TRANSPORTER PERMEASE PROTEIN YCJO"/>
    <property type="match status" value="1"/>
</dbReference>
<evidence type="ECO:0000256" key="7">
    <source>
        <dbReference type="RuleBase" id="RU363032"/>
    </source>
</evidence>
<name>A0A4S4BLE0_9BACL</name>
<keyword evidence="5 7" id="KW-1133">Transmembrane helix</keyword>
<evidence type="ECO:0000313" key="9">
    <source>
        <dbReference type="EMBL" id="THF75493.1"/>
    </source>
</evidence>
<dbReference type="SUPFAM" id="SSF161098">
    <property type="entry name" value="MetI-like"/>
    <property type="match status" value="1"/>
</dbReference>
<dbReference type="InterPro" id="IPR035906">
    <property type="entry name" value="MetI-like_sf"/>
</dbReference>
<dbReference type="RefSeq" id="WP_136371941.1">
    <property type="nucleotide sequence ID" value="NZ_SSOB01000031.1"/>
</dbReference>
<dbReference type="Proteomes" id="UP000310636">
    <property type="component" value="Unassembled WGS sequence"/>
</dbReference>
<feature type="domain" description="ABC transmembrane type-1" evidence="8">
    <location>
        <begin position="73"/>
        <end position="285"/>
    </location>
</feature>
<dbReference type="PANTHER" id="PTHR30193">
    <property type="entry name" value="ABC TRANSPORTER PERMEASE PROTEIN"/>
    <property type="match status" value="1"/>
</dbReference>
<feature type="transmembrane region" description="Helical" evidence="7">
    <location>
        <begin position="158"/>
        <end position="183"/>
    </location>
</feature>
<dbReference type="Gene3D" id="1.10.3720.10">
    <property type="entry name" value="MetI-like"/>
    <property type="match status" value="1"/>
</dbReference>
<dbReference type="GO" id="GO:0005886">
    <property type="term" value="C:plasma membrane"/>
    <property type="evidence" value="ECO:0007669"/>
    <property type="project" value="UniProtKB-SubCell"/>
</dbReference>
<dbReference type="InterPro" id="IPR051393">
    <property type="entry name" value="ABC_transporter_permease"/>
</dbReference>
<evidence type="ECO:0000256" key="5">
    <source>
        <dbReference type="ARBA" id="ARBA00022989"/>
    </source>
</evidence>
<keyword evidence="3" id="KW-1003">Cell membrane</keyword>
<reference evidence="9 10" key="1">
    <citation type="submission" date="2019-04" db="EMBL/GenBank/DDBJ databases">
        <title>Cohnella sp. nov. isolated from preserved vegetables.</title>
        <authorList>
            <person name="Lin S.-Y."/>
            <person name="Hung M.-H."/>
            <person name="Young C.-C."/>
        </authorList>
    </citation>
    <scope>NUCLEOTIDE SEQUENCE [LARGE SCALE GENOMIC DNA]</scope>
    <source>
        <strain evidence="9 10">CC-MHH1044</strain>
    </source>
</reference>
<keyword evidence="6 7" id="KW-0472">Membrane</keyword>
<keyword evidence="2 7" id="KW-0813">Transport</keyword>
<dbReference type="AlphaFoldDB" id="A0A4S4BLE0"/>
<evidence type="ECO:0000256" key="2">
    <source>
        <dbReference type="ARBA" id="ARBA00022448"/>
    </source>
</evidence>
<feature type="transmembrane region" description="Helical" evidence="7">
    <location>
        <begin position="110"/>
        <end position="130"/>
    </location>
</feature>
<proteinExistence type="inferred from homology"/>
<feature type="transmembrane region" description="Helical" evidence="7">
    <location>
        <begin position="77"/>
        <end position="98"/>
    </location>
</feature>
<evidence type="ECO:0000259" key="8">
    <source>
        <dbReference type="PROSITE" id="PS50928"/>
    </source>
</evidence>
<dbReference type="GO" id="GO:0055085">
    <property type="term" value="P:transmembrane transport"/>
    <property type="evidence" value="ECO:0007669"/>
    <property type="project" value="InterPro"/>
</dbReference>
<sequence length="296" mass="33619">MAGSLGKRWRSEVFAWGLLAPSLLFLAVFTFYPIWITGVQSFYTKNLAVREPVFAGADNYSQLFSDSLFHKVLINNFWYMLGTVPGALALGLIFALFANRALKLRGFVRVSFFYPNVIPMIALANVWLFIYTPEYGLLSRLTDMIGAGHTAWLGSEKWVMPALVVMMVWKEAGYFMIFYLAGLQNIPNDLYEAAQVDGVGKWRVFWRITFPLLMPTTLFVLVVALTNAFKTIDQLFIMTQGGPNNASNLLLYYIYQQAFSYWDFGAAAAATIVMIAFMLLITVLQFVGMDRKIHYR</sequence>
<evidence type="ECO:0000256" key="1">
    <source>
        <dbReference type="ARBA" id="ARBA00004651"/>
    </source>
</evidence>
<keyword evidence="4 7" id="KW-0812">Transmembrane</keyword>